<dbReference type="Proteomes" id="UP001652432">
    <property type="component" value="Unassembled WGS sequence"/>
</dbReference>
<dbReference type="Gene3D" id="1.20.1500.10">
    <property type="entry name" value="YheA/YmcA-like"/>
    <property type="match status" value="1"/>
</dbReference>
<keyword evidence="2" id="KW-1185">Reference proteome</keyword>
<accession>A0ABT2T2D2</accession>
<sequence>MEQSLIDATERYAETIRNTDVYKNYQEQLFLIRQNPEKYQRVNEFRRKNYELQQSDGRDMDERIEALAEELERFREDPVVDDFFRAELAFCRMMQEVNLRVTEAIDFDMEFPL</sequence>
<evidence type="ECO:0000313" key="1">
    <source>
        <dbReference type="EMBL" id="MCU6744421.1"/>
    </source>
</evidence>
<proteinExistence type="predicted"/>
<dbReference type="SUPFAM" id="SSF158622">
    <property type="entry name" value="YheA/YmcA-like"/>
    <property type="match status" value="1"/>
</dbReference>
<protein>
    <submittedName>
        <fullName evidence="1">YlbF family regulator</fullName>
    </submittedName>
</protein>
<organism evidence="1 2">
    <name type="scientific">Suilimivivens aceti</name>
    <dbReference type="NCBI Taxonomy" id="2981774"/>
    <lineage>
        <taxon>Bacteria</taxon>
        <taxon>Bacillati</taxon>
        <taxon>Bacillota</taxon>
        <taxon>Clostridia</taxon>
        <taxon>Lachnospirales</taxon>
        <taxon>Lachnospiraceae</taxon>
        <taxon>Suilimivivens</taxon>
    </lineage>
</organism>
<reference evidence="1 2" key="1">
    <citation type="journal article" date="2021" name="ISME Commun">
        <title>Automated analysis of genomic sequences facilitates high-throughput and comprehensive description of bacteria.</title>
        <authorList>
            <person name="Hitch T.C.A."/>
        </authorList>
    </citation>
    <scope>NUCLEOTIDE SEQUENCE [LARGE SCALE GENOMIC DNA]</scope>
    <source>
        <strain evidence="1 2">Sanger_18</strain>
    </source>
</reference>
<dbReference type="RefSeq" id="WP_262574475.1">
    <property type="nucleotide sequence ID" value="NZ_JAOQKJ010000005.1"/>
</dbReference>
<dbReference type="Pfam" id="PF06133">
    <property type="entry name" value="Com_YlbF"/>
    <property type="match status" value="1"/>
</dbReference>
<dbReference type="InterPro" id="IPR010368">
    <property type="entry name" value="Com_YlbF"/>
</dbReference>
<dbReference type="InterPro" id="IPR023378">
    <property type="entry name" value="YheA/YmcA-like_dom_sf"/>
</dbReference>
<gene>
    <name evidence="1" type="ORF">OCV77_07915</name>
</gene>
<evidence type="ECO:0000313" key="2">
    <source>
        <dbReference type="Proteomes" id="UP001652432"/>
    </source>
</evidence>
<dbReference type="EMBL" id="JAOQKJ010000005">
    <property type="protein sequence ID" value="MCU6744421.1"/>
    <property type="molecule type" value="Genomic_DNA"/>
</dbReference>
<comment type="caution">
    <text evidence="1">The sequence shown here is derived from an EMBL/GenBank/DDBJ whole genome shotgun (WGS) entry which is preliminary data.</text>
</comment>
<name>A0ABT2T2D2_9FIRM</name>